<keyword evidence="2" id="KW-1185">Reference proteome</keyword>
<reference evidence="1 2" key="1">
    <citation type="submission" date="2020-06" db="EMBL/GenBank/DDBJ databases">
        <title>Genome mining for natural products.</title>
        <authorList>
            <person name="Zhang B."/>
            <person name="Shi J."/>
            <person name="Ge H."/>
        </authorList>
    </citation>
    <scope>NUCLEOTIDE SEQUENCE [LARGE SCALE GENOMIC DNA]</scope>
    <source>
        <strain evidence="1 2">NA00687</strain>
    </source>
</reference>
<protein>
    <submittedName>
        <fullName evidence="1">Uncharacterized protein</fullName>
    </submittedName>
</protein>
<name>A0A7G8K8B4_9ACTN</name>
<dbReference type="AlphaFoldDB" id="A0A7G8K8B4"/>
<evidence type="ECO:0000313" key="1">
    <source>
        <dbReference type="EMBL" id="QKW53162.1"/>
    </source>
</evidence>
<dbReference type="EMBL" id="CP054929">
    <property type="protein sequence ID" value="QKW53162.1"/>
    <property type="molecule type" value="Genomic_DNA"/>
</dbReference>
<accession>A0A7H8NFF0</accession>
<accession>A0A7G8K8B4</accession>
<dbReference type="RefSeq" id="WP_176164872.1">
    <property type="nucleotide sequence ID" value="NZ_CP054929.1"/>
</dbReference>
<proteinExistence type="predicted"/>
<sequence>MLWPMLAIALAFCGLAVLAVLAARVYREVRRLARQVGESSDRIARASQDLERATGPLAAQVDGLRRR</sequence>
<dbReference type="Proteomes" id="UP000509303">
    <property type="component" value="Chromosome"/>
</dbReference>
<organism evidence="1 2">
    <name type="scientific">Streptomyces buecherae</name>
    <dbReference type="NCBI Taxonomy" id="2763006"/>
    <lineage>
        <taxon>Bacteria</taxon>
        <taxon>Bacillati</taxon>
        <taxon>Actinomycetota</taxon>
        <taxon>Actinomycetes</taxon>
        <taxon>Kitasatosporales</taxon>
        <taxon>Streptomycetaceae</taxon>
        <taxon>Streptomyces</taxon>
    </lineage>
</organism>
<evidence type="ECO:0000313" key="2">
    <source>
        <dbReference type="Proteomes" id="UP000509303"/>
    </source>
</evidence>
<dbReference type="GeneID" id="95459917"/>
<gene>
    <name evidence="1" type="ORF">HUT08_30560</name>
</gene>